<comment type="caution">
    <text evidence="7">Lacks conserved residue(s) required for the propagation of feature annotation.</text>
</comment>
<comment type="function">
    <text evidence="6 7">Catalyzes the conversion of GDP-D-mannose to GDP-4-dehydro-6-deoxy-D-mannose.</text>
</comment>
<gene>
    <name evidence="7" type="primary">gmd</name>
    <name evidence="9" type="ORF">ALQ94_04680</name>
</gene>
<dbReference type="GO" id="GO:0008446">
    <property type="term" value="F:GDP-mannose 4,6-dehydratase activity"/>
    <property type="evidence" value="ECO:0007669"/>
    <property type="project" value="UniProtKB-UniRule"/>
</dbReference>
<dbReference type="HAMAP" id="MF_00955">
    <property type="entry name" value="GDP_Man_dehydratase"/>
    <property type="match status" value="1"/>
</dbReference>
<protein>
    <recommendedName>
        <fullName evidence="4 7">GDP-mannose 4,6-dehydratase</fullName>
        <ecNumber evidence="4 7">4.2.1.47</ecNumber>
    </recommendedName>
    <alternativeName>
        <fullName evidence="7">GDP-D-mannose dehydratase</fullName>
    </alternativeName>
</protein>
<dbReference type="AlphaFoldDB" id="A0A3M2X3F2"/>
<dbReference type="Gene3D" id="3.90.25.10">
    <property type="entry name" value="UDP-galactose 4-epimerase, domain 1"/>
    <property type="match status" value="1"/>
</dbReference>
<evidence type="ECO:0000256" key="3">
    <source>
        <dbReference type="ARBA" id="ARBA00009263"/>
    </source>
</evidence>
<evidence type="ECO:0000256" key="1">
    <source>
        <dbReference type="ARBA" id="ARBA00000188"/>
    </source>
</evidence>
<sequence>MQVRFRARIFDPRRPIRSAGYFEIDRWHFKFRIYSDQVLRLKLCGCFRSERAAIHDCIAAQLTLAEPAPDRNPIMSAPQESVIITGITGQDGAYLTQLLLEKGYKVYGTFRRTSSVNFWRLEELGVARHPNLHLVEHDLTDLSASIRLLQKAEPTQIYNLAALSFVGVSFDQPITTAEITGLGAVNLLEAIRIVNPKIRFYQASTSEMFGKVQEVPQVETTSFYPRSPYGVAKLYAHWMTINYRESYGIFGASGILFNHESPLRGKEFVTRKITDAAARISLGLPHVLELGNLDARRDWGFAKEYVEGMWRMLQAEEPDSFVLATNRSETVRDFVSMAFKAVDINLEWVGSAEDERGIDVSTGKSLVQINPKFYRPSEVELLIGNPEKARNVLGWEAKTGLEELCRLMVEADLRRNKNGTSF</sequence>
<dbReference type="CDD" id="cd05260">
    <property type="entry name" value="GDP_MD_SDR_e"/>
    <property type="match status" value="1"/>
</dbReference>
<evidence type="ECO:0000259" key="8">
    <source>
        <dbReference type="Pfam" id="PF16363"/>
    </source>
</evidence>
<dbReference type="InterPro" id="IPR006368">
    <property type="entry name" value="GDP_Man_deHydtase"/>
</dbReference>
<name>A0A3M2X3F2_PSEA0</name>
<dbReference type="InterPro" id="IPR036291">
    <property type="entry name" value="NAD(P)-bd_dom_sf"/>
</dbReference>
<dbReference type="EMBL" id="RBNS01000014">
    <property type="protein sequence ID" value="RML58219.1"/>
    <property type="molecule type" value="Genomic_DNA"/>
</dbReference>
<dbReference type="PANTHER" id="PTHR43715:SF1">
    <property type="entry name" value="GDP-MANNOSE 4,6 DEHYDRATASE"/>
    <property type="match status" value="1"/>
</dbReference>
<evidence type="ECO:0000313" key="9">
    <source>
        <dbReference type="EMBL" id="RML58219.1"/>
    </source>
</evidence>
<dbReference type="Proteomes" id="UP000277952">
    <property type="component" value="Unassembled WGS sequence"/>
</dbReference>
<evidence type="ECO:0000256" key="2">
    <source>
        <dbReference type="ARBA" id="ARBA00001937"/>
    </source>
</evidence>
<dbReference type="InterPro" id="IPR016040">
    <property type="entry name" value="NAD(P)-bd_dom"/>
</dbReference>
<comment type="cofactor">
    <cofactor evidence="2 7">
        <name>NADP(+)</name>
        <dbReference type="ChEBI" id="CHEBI:58349"/>
    </cofactor>
</comment>
<dbReference type="NCBIfam" id="TIGR01472">
    <property type="entry name" value="gmd"/>
    <property type="match status" value="1"/>
</dbReference>
<evidence type="ECO:0000256" key="6">
    <source>
        <dbReference type="ARBA" id="ARBA00059383"/>
    </source>
</evidence>
<keyword evidence="7" id="KW-0521">NADP</keyword>
<dbReference type="Gene3D" id="3.40.50.720">
    <property type="entry name" value="NAD(P)-binding Rossmann-like Domain"/>
    <property type="match status" value="1"/>
</dbReference>
<proteinExistence type="inferred from homology"/>
<organism evidence="9 10">
    <name type="scientific">Pseudomonas amygdali pv. morsprunorum</name>
    <dbReference type="NCBI Taxonomy" id="129138"/>
    <lineage>
        <taxon>Bacteria</taxon>
        <taxon>Pseudomonadati</taxon>
        <taxon>Pseudomonadota</taxon>
        <taxon>Gammaproteobacteria</taxon>
        <taxon>Pseudomonadales</taxon>
        <taxon>Pseudomonadaceae</taxon>
        <taxon>Pseudomonas</taxon>
        <taxon>Pseudomonas amygdali</taxon>
    </lineage>
</organism>
<evidence type="ECO:0000256" key="4">
    <source>
        <dbReference type="ARBA" id="ARBA00011989"/>
    </source>
</evidence>
<evidence type="ECO:0000256" key="5">
    <source>
        <dbReference type="ARBA" id="ARBA00023239"/>
    </source>
</evidence>
<dbReference type="EC" id="4.2.1.47" evidence="4 7"/>
<evidence type="ECO:0000313" key="10">
    <source>
        <dbReference type="Proteomes" id="UP000277952"/>
    </source>
</evidence>
<feature type="domain" description="NAD(P)-binding" evidence="8">
    <location>
        <begin position="83"/>
        <end position="408"/>
    </location>
</feature>
<comment type="caution">
    <text evidence="9">The sequence shown here is derived from an EMBL/GenBank/DDBJ whole genome shotgun (WGS) entry which is preliminary data.</text>
</comment>
<accession>A0A3M2X3F2</accession>
<dbReference type="GO" id="GO:0070401">
    <property type="term" value="F:NADP+ binding"/>
    <property type="evidence" value="ECO:0007669"/>
    <property type="project" value="UniProtKB-UniRule"/>
</dbReference>
<comment type="similarity">
    <text evidence="3 7">Belongs to the NAD(P)-dependent epimerase/dehydratase family. GDP-mannose 4,6-dehydratase subfamily.</text>
</comment>
<comment type="catalytic activity">
    <reaction evidence="1 7">
        <text>GDP-alpha-D-mannose = GDP-4-dehydro-alpha-D-rhamnose + H2O</text>
        <dbReference type="Rhea" id="RHEA:23820"/>
        <dbReference type="ChEBI" id="CHEBI:15377"/>
        <dbReference type="ChEBI" id="CHEBI:57527"/>
        <dbReference type="ChEBI" id="CHEBI:57964"/>
        <dbReference type="EC" id="4.2.1.47"/>
    </reaction>
</comment>
<dbReference type="SUPFAM" id="SSF51735">
    <property type="entry name" value="NAD(P)-binding Rossmann-fold domains"/>
    <property type="match status" value="1"/>
</dbReference>
<dbReference type="FunFam" id="3.40.50.720:FF:000924">
    <property type="entry name" value="GDP-mannose 4,6 dehydratase"/>
    <property type="match status" value="1"/>
</dbReference>
<dbReference type="Pfam" id="PF16363">
    <property type="entry name" value="GDP_Man_Dehyd"/>
    <property type="match status" value="1"/>
</dbReference>
<keyword evidence="5 7" id="KW-0456">Lyase</keyword>
<reference evidence="9 10" key="1">
    <citation type="submission" date="2018-08" db="EMBL/GenBank/DDBJ databases">
        <title>Recombination of ecologically and evolutionarily significant loci maintains genetic cohesion in the Pseudomonas syringae species complex.</title>
        <authorList>
            <person name="Dillon M."/>
            <person name="Thakur S."/>
            <person name="Almeida R.N.D."/>
            <person name="Weir B.S."/>
            <person name="Guttman D.S."/>
        </authorList>
    </citation>
    <scope>NUCLEOTIDE SEQUENCE [LARGE SCALE GENOMIC DNA]</scope>
    <source>
        <strain evidence="9 10">19322</strain>
    </source>
</reference>
<dbReference type="GO" id="GO:0042351">
    <property type="term" value="P:'de novo' GDP-L-fucose biosynthetic process"/>
    <property type="evidence" value="ECO:0007669"/>
    <property type="project" value="TreeGrafter"/>
</dbReference>
<evidence type="ECO:0000256" key="7">
    <source>
        <dbReference type="HAMAP-Rule" id="MF_00955"/>
    </source>
</evidence>
<dbReference type="PANTHER" id="PTHR43715">
    <property type="entry name" value="GDP-MANNOSE 4,6-DEHYDRATASE"/>
    <property type="match status" value="1"/>
</dbReference>